<dbReference type="GeneID" id="89925779"/>
<evidence type="ECO:0000256" key="1">
    <source>
        <dbReference type="SAM" id="MobiDB-lite"/>
    </source>
</evidence>
<keyword evidence="3" id="KW-1185">Reference proteome</keyword>
<accession>A0AAV9PCP6</accession>
<dbReference type="EMBL" id="JAVRRT010000006">
    <property type="protein sequence ID" value="KAK5171289.1"/>
    <property type="molecule type" value="Genomic_DNA"/>
</dbReference>
<evidence type="ECO:0000313" key="3">
    <source>
        <dbReference type="Proteomes" id="UP001337655"/>
    </source>
</evidence>
<name>A0AAV9PCP6_9PEZI</name>
<comment type="caution">
    <text evidence="2">The sequence shown here is derived from an EMBL/GenBank/DDBJ whole genome shotgun (WGS) entry which is preliminary data.</text>
</comment>
<dbReference type="Proteomes" id="UP001337655">
    <property type="component" value="Unassembled WGS sequence"/>
</dbReference>
<feature type="region of interest" description="Disordered" evidence="1">
    <location>
        <begin position="344"/>
        <end position="364"/>
    </location>
</feature>
<dbReference type="RefSeq" id="XP_064660317.1">
    <property type="nucleotide sequence ID" value="XM_064801687.1"/>
</dbReference>
<sequence length="407" mass="44535">MTDIVLALEAAVFVHSMRSDKPTTHNKRRLHKLDADVPIHDVRPPEGVPHARLDSVQLEIAVSGLPEVQAASAEDSSTSEAEGATGPDPTEFEHELLLDESRSMLDDHELLMDGIEGGQSETGSVGRDFKDCTAQALTDWTLMCVHIAIAGPASRRVKDLAISTASLQPLASIAPSIWSPRYLPSLAARSVFLPTISHALASVVRTSKSKKIERLASNVVEAASSKDRITDHSHPQSATSTRFQSSVFHKQLWKMLQTRMYDPKAAKRPQLLVTPTTVSSTVSNDMLELDADADGLCDTVDLDHDMLTLASDNENDYLSEDDILGIDDFEDFTTTAFEDAMDSEELEMSSGDQSTQTTVSSATTDLTSDEDLLSVYSSIDSMLLLGYDEEEEMQGCRWQDAEQMLCI</sequence>
<proteinExistence type="predicted"/>
<dbReference type="AlphaFoldDB" id="A0AAV9PCP6"/>
<protein>
    <submittedName>
        <fullName evidence="2">Uncharacterized protein</fullName>
    </submittedName>
</protein>
<evidence type="ECO:0000313" key="2">
    <source>
        <dbReference type="EMBL" id="KAK5171289.1"/>
    </source>
</evidence>
<feature type="region of interest" description="Disordered" evidence="1">
    <location>
        <begin position="67"/>
        <end position="91"/>
    </location>
</feature>
<feature type="compositionally biased region" description="Low complexity" evidence="1">
    <location>
        <begin position="70"/>
        <end position="82"/>
    </location>
</feature>
<reference evidence="2 3" key="1">
    <citation type="submission" date="2023-08" db="EMBL/GenBank/DDBJ databases">
        <title>Black Yeasts Isolated from many extreme environments.</title>
        <authorList>
            <person name="Coleine C."/>
            <person name="Stajich J.E."/>
            <person name="Selbmann L."/>
        </authorList>
    </citation>
    <scope>NUCLEOTIDE SEQUENCE [LARGE SCALE GENOMIC DNA]</scope>
    <source>
        <strain evidence="2 3">CCFEE 5935</strain>
    </source>
</reference>
<feature type="compositionally biased region" description="Low complexity" evidence="1">
    <location>
        <begin position="354"/>
        <end position="364"/>
    </location>
</feature>
<organism evidence="2 3">
    <name type="scientific">Saxophila tyrrhenica</name>
    <dbReference type="NCBI Taxonomy" id="1690608"/>
    <lineage>
        <taxon>Eukaryota</taxon>
        <taxon>Fungi</taxon>
        <taxon>Dikarya</taxon>
        <taxon>Ascomycota</taxon>
        <taxon>Pezizomycotina</taxon>
        <taxon>Dothideomycetes</taxon>
        <taxon>Dothideomycetidae</taxon>
        <taxon>Mycosphaerellales</taxon>
        <taxon>Extremaceae</taxon>
        <taxon>Saxophila</taxon>
    </lineage>
</organism>
<gene>
    <name evidence="2" type="ORF">LTR77_004433</name>
</gene>